<feature type="chain" id="PRO_5002043374" evidence="1">
    <location>
        <begin position="24"/>
        <end position="80"/>
    </location>
</feature>
<proteinExistence type="predicted"/>
<accession>A0A0A9CWY8</accession>
<evidence type="ECO:0000313" key="2">
    <source>
        <dbReference type="EMBL" id="JAD80854.1"/>
    </source>
</evidence>
<feature type="signal peptide" evidence="1">
    <location>
        <begin position="1"/>
        <end position="23"/>
    </location>
</feature>
<reference evidence="2" key="1">
    <citation type="submission" date="2014-09" db="EMBL/GenBank/DDBJ databases">
        <authorList>
            <person name="Magalhaes I.L.F."/>
            <person name="Oliveira U."/>
            <person name="Santos F.R."/>
            <person name="Vidigal T.H.D.A."/>
            <person name="Brescovit A.D."/>
            <person name="Santos A.J."/>
        </authorList>
    </citation>
    <scope>NUCLEOTIDE SEQUENCE</scope>
    <source>
        <tissue evidence="2">Shoot tissue taken approximately 20 cm above the soil surface</tissue>
    </source>
</reference>
<evidence type="ECO:0000256" key="1">
    <source>
        <dbReference type="SAM" id="SignalP"/>
    </source>
</evidence>
<reference evidence="2" key="2">
    <citation type="journal article" date="2015" name="Data Brief">
        <title>Shoot transcriptome of the giant reed, Arundo donax.</title>
        <authorList>
            <person name="Barrero R.A."/>
            <person name="Guerrero F.D."/>
            <person name="Moolhuijzen P."/>
            <person name="Goolsby J.A."/>
            <person name="Tidwell J."/>
            <person name="Bellgard S.E."/>
            <person name="Bellgard M.I."/>
        </authorList>
    </citation>
    <scope>NUCLEOTIDE SEQUENCE</scope>
    <source>
        <tissue evidence="2">Shoot tissue taken approximately 20 cm above the soil surface</tissue>
    </source>
</reference>
<name>A0A0A9CWY8_ARUDO</name>
<sequence>MIKNKTVFLSVWSLFFLIAQSHATLAMTRSYESLSVTLGTQVETEAGAGHAVRLDAVIVEVIGAQAQDAAAALQNNQDGM</sequence>
<dbReference type="AlphaFoldDB" id="A0A0A9CWY8"/>
<keyword evidence="1" id="KW-0732">Signal</keyword>
<dbReference type="EMBL" id="GBRH01217041">
    <property type="protein sequence ID" value="JAD80854.1"/>
    <property type="molecule type" value="Transcribed_RNA"/>
</dbReference>
<organism evidence="2">
    <name type="scientific">Arundo donax</name>
    <name type="common">Giant reed</name>
    <name type="synonym">Donax arundinaceus</name>
    <dbReference type="NCBI Taxonomy" id="35708"/>
    <lineage>
        <taxon>Eukaryota</taxon>
        <taxon>Viridiplantae</taxon>
        <taxon>Streptophyta</taxon>
        <taxon>Embryophyta</taxon>
        <taxon>Tracheophyta</taxon>
        <taxon>Spermatophyta</taxon>
        <taxon>Magnoliopsida</taxon>
        <taxon>Liliopsida</taxon>
        <taxon>Poales</taxon>
        <taxon>Poaceae</taxon>
        <taxon>PACMAD clade</taxon>
        <taxon>Arundinoideae</taxon>
        <taxon>Arundineae</taxon>
        <taxon>Arundo</taxon>
    </lineage>
</organism>
<protein>
    <submittedName>
        <fullName evidence="2">Uncharacterized protein</fullName>
    </submittedName>
</protein>